<evidence type="ECO:0000259" key="1">
    <source>
        <dbReference type="Pfam" id="PF26351"/>
    </source>
</evidence>
<reference evidence="2" key="1">
    <citation type="submission" date="2022-06" db="EMBL/GenBank/DDBJ databases">
        <title>Aeoliella straminimaris, a novel planctomycete from sediments.</title>
        <authorList>
            <person name="Vitorino I.R."/>
            <person name="Lage O.M."/>
        </authorList>
    </citation>
    <scope>NUCLEOTIDE SEQUENCE</scope>
    <source>
        <strain evidence="2">ICT_H6.2</strain>
    </source>
</reference>
<dbReference type="InterPro" id="IPR058404">
    <property type="entry name" value="DUF8091"/>
</dbReference>
<protein>
    <recommendedName>
        <fullName evidence="1">DUF8091 domain-containing protein</fullName>
    </recommendedName>
</protein>
<accession>A0A9X2JJ92</accession>
<dbReference type="Pfam" id="PF26351">
    <property type="entry name" value="DUF8091"/>
    <property type="match status" value="1"/>
</dbReference>
<dbReference type="AlphaFoldDB" id="A0A9X2JJ92"/>
<feature type="domain" description="DUF8091" evidence="1">
    <location>
        <begin position="3"/>
        <end position="159"/>
    </location>
</feature>
<dbReference type="RefSeq" id="WP_252854610.1">
    <property type="nucleotide sequence ID" value="NZ_JAMXLR010000073.1"/>
</dbReference>
<dbReference type="EMBL" id="JAMXLR010000073">
    <property type="protein sequence ID" value="MCO6046498.1"/>
    <property type="molecule type" value="Genomic_DNA"/>
</dbReference>
<organism evidence="2 3">
    <name type="scientific">Aeoliella straminimaris</name>
    <dbReference type="NCBI Taxonomy" id="2954799"/>
    <lineage>
        <taxon>Bacteria</taxon>
        <taxon>Pseudomonadati</taxon>
        <taxon>Planctomycetota</taxon>
        <taxon>Planctomycetia</taxon>
        <taxon>Pirellulales</taxon>
        <taxon>Lacipirellulaceae</taxon>
        <taxon>Aeoliella</taxon>
    </lineage>
</organism>
<gene>
    <name evidence="2" type="ORF">NG895_21575</name>
</gene>
<comment type="caution">
    <text evidence="2">The sequence shown here is derived from an EMBL/GenBank/DDBJ whole genome shotgun (WGS) entry which is preliminary data.</text>
</comment>
<sequence length="227" mass="26512">METSLHQQLKSLYAGESGETEVRLGDYRIDAVVKGELVEIQHGALGAIRDKIRDLLDSHKVRVVKPIVARKLLVKRDSQGGKIVSRRQSPKRGTLLDIFDDLVHFTRVFPHRRLTLEVLMVDIEEYRYPGHGRRRRWRQNDHQREDQHLVEVHEKHTFRTARDLWQLAPTGLPRPFHTGHLAEGLGVQRWIAQRMAYCFREMQAVRQVGKQGNALLYEPVVRRRRSA</sequence>
<evidence type="ECO:0000313" key="3">
    <source>
        <dbReference type="Proteomes" id="UP001155241"/>
    </source>
</evidence>
<proteinExistence type="predicted"/>
<name>A0A9X2JJ92_9BACT</name>
<evidence type="ECO:0000313" key="2">
    <source>
        <dbReference type="EMBL" id="MCO6046498.1"/>
    </source>
</evidence>
<dbReference type="Proteomes" id="UP001155241">
    <property type="component" value="Unassembled WGS sequence"/>
</dbReference>
<keyword evidence="3" id="KW-1185">Reference proteome</keyword>